<dbReference type="AlphaFoldDB" id="A0A1H3NTQ7"/>
<keyword evidence="3" id="KW-0808">Transferase</keyword>
<proteinExistence type="inferred from homology"/>
<comment type="pathway">
    <text evidence="1 7">Cell wall biogenesis; peptidoglycan biosynthesis.</text>
</comment>
<keyword evidence="6 7" id="KW-0961">Cell wall biogenesis/degradation</keyword>
<evidence type="ECO:0000256" key="3">
    <source>
        <dbReference type="ARBA" id="ARBA00022679"/>
    </source>
</evidence>
<evidence type="ECO:0000256" key="4">
    <source>
        <dbReference type="ARBA" id="ARBA00022960"/>
    </source>
</evidence>
<dbReference type="GO" id="GO:0016740">
    <property type="term" value="F:transferase activity"/>
    <property type="evidence" value="ECO:0007669"/>
    <property type="project" value="UniProtKB-KW"/>
</dbReference>
<evidence type="ECO:0000313" key="11">
    <source>
        <dbReference type="Proteomes" id="UP000198640"/>
    </source>
</evidence>
<dbReference type="PANTHER" id="PTHR36699">
    <property type="entry name" value="LD-TRANSPEPTIDASE"/>
    <property type="match status" value="1"/>
</dbReference>
<dbReference type="PROSITE" id="PS52029">
    <property type="entry name" value="LD_TPASE"/>
    <property type="match status" value="1"/>
</dbReference>
<evidence type="ECO:0000256" key="6">
    <source>
        <dbReference type="ARBA" id="ARBA00023316"/>
    </source>
</evidence>
<sequence length="206" mass="23428">MWSIIFIILDGWSILFKSTTLLKVHLIAVIFSLTTVFLFAPDCKAETKTWIVVDTTHLHLKVIQNDNVQLLLENISIGRYGASKHRMKGSNQTPIGTFRIAWVKPDSRFYRFFGFNYPNREAADLALAENRISLEVWQTIIDAIERNGIPPQDTPLGGYLGIHGLGKGDLTIHATYNWTNGCIALTNDQIDMLSYWLKPGMRVEIY</sequence>
<feature type="transmembrane region" description="Helical" evidence="8">
    <location>
        <begin position="21"/>
        <end position="40"/>
    </location>
</feature>
<keyword evidence="8" id="KW-0812">Transmembrane</keyword>
<organism evidence="10 11">
    <name type="scientific">Nitrosomonas halophila</name>
    <dbReference type="NCBI Taxonomy" id="44576"/>
    <lineage>
        <taxon>Bacteria</taxon>
        <taxon>Pseudomonadati</taxon>
        <taxon>Pseudomonadota</taxon>
        <taxon>Betaproteobacteria</taxon>
        <taxon>Nitrosomonadales</taxon>
        <taxon>Nitrosomonadaceae</taxon>
        <taxon>Nitrosomonas</taxon>
    </lineage>
</organism>
<reference evidence="10 11" key="1">
    <citation type="submission" date="2016-10" db="EMBL/GenBank/DDBJ databases">
        <authorList>
            <person name="de Groot N.N."/>
        </authorList>
    </citation>
    <scope>NUCLEOTIDE SEQUENCE [LARGE SCALE GENOMIC DNA]</scope>
    <source>
        <strain evidence="10 11">Nm1</strain>
    </source>
</reference>
<dbReference type="Proteomes" id="UP000198640">
    <property type="component" value="Unassembled WGS sequence"/>
</dbReference>
<evidence type="ECO:0000256" key="5">
    <source>
        <dbReference type="ARBA" id="ARBA00022984"/>
    </source>
</evidence>
<keyword evidence="5 7" id="KW-0573">Peptidoglycan synthesis</keyword>
<dbReference type="EMBL" id="FNOY01000080">
    <property type="protein sequence ID" value="SDY92080.1"/>
    <property type="molecule type" value="Genomic_DNA"/>
</dbReference>
<comment type="similarity">
    <text evidence="2">Belongs to the YkuD family.</text>
</comment>
<dbReference type="SUPFAM" id="SSF141523">
    <property type="entry name" value="L,D-transpeptidase catalytic domain-like"/>
    <property type="match status" value="1"/>
</dbReference>
<dbReference type="GO" id="GO:0009252">
    <property type="term" value="P:peptidoglycan biosynthetic process"/>
    <property type="evidence" value="ECO:0007669"/>
    <property type="project" value="UniProtKB-UniPathway"/>
</dbReference>
<keyword evidence="4 7" id="KW-0133">Cell shape</keyword>
<evidence type="ECO:0000256" key="1">
    <source>
        <dbReference type="ARBA" id="ARBA00004752"/>
    </source>
</evidence>
<feature type="active site" description="Nucleophile" evidence="7">
    <location>
        <position position="182"/>
    </location>
</feature>
<evidence type="ECO:0000259" key="9">
    <source>
        <dbReference type="PROSITE" id="PS52029"/>
    </source>
</evidence>
<evidence type="ECO:0000256" key="7">
    <source>
        <dbReference type="PROSITE-ProRule" id="PRU01373"/>
    </source>
</evidence>
<evidence type="ECO:0000256" key="2">
    <source>
        <dbReference type="ARBA" id="ARBA00005992"/>
    </source>
</evidence>
<dbReference type="UniPathway" id="UPA00219"/>
<keyword evidence="8" id="KW-1133">Transmembrane helix</keyword>
<dbReference type="STRING" id="44576.SAMN05421881_10808"/>
<gene>
    <name evidence="10" type="ORF">SAMN05421881_10808</name>
</gene>
<dbReference type="InterPro" id="IPR038063">
    <property type="entry name" value="Transpep_catalytic_dom"/>
</dbReference>
<feature type="active site" description="Proton donor/acceptor" evidence="7">
    <location>
        <position position="163"/>
    </location>
</feature>
<dbReference type="PANTHER" id="PTHR36699:SF1">
    <property type="entry name" value="L,D-TRANSPEPTIDASE YAFK-RELATED"/>
    <property type="match status" value="1"/>
</dbReference>
<evidence type="ECO:0000313" key="10">
    <source>
        <dbReference type="EMBL" id="SDY92080.1"/>
    </source>
</evidence>
<keyword evidence="11" id="KW-1185">Reference proteome</keyword>
<protein>
    <submittedName>
        <fullName evidence="10">L,D-transpeptidase catalytic domain</fullName>
    </submittedName>
</protein>
<feature type="domain" description="L,D-TPase catalytic" evidence="9">
    <location>
        <begin position="49"/>
        <end position="206"/>
    </location>
</feature>
<dbReference type="Pfam" id="PF03734">
    <property type="entry name" value="YkuD"/>
    <property type="match status" value="1"/>
</dbReference>
<evidence type="ECO:0000256" key="8">
    <source>
        <dbReference type="SAM" id="Phobius"/>
    </source>
</evidence>
<dbReference type="Gene3D" id="2.40.440.10">
    <property type="entry name" value="L,D-transpeptidase catalytic domain-like"/>
    <property type="match status" value="1"/>
</dbReference>
<dbReference type="GO" id="GO:0008360">
    <property type="term" value="P:regulation of cell shape"/>
    <property type="evidence" value="ECO:0007669"/>
    <property type="project" value="UniProtKB-UniRule"/>
</dbReference>
<dbReference type="GO" id="GO:0004180">
    <property type="term" value="F:carboxypeptidase activity"/>
    <property type="evidence" value="ECO:0007669"/>
    <property type="project" value="UniProtKB-ARBA"/>
</dbReference>
<accession>A0A1H3NTQ7</accession>
<dbReference type="CDD" id="cd16913">
    <property type="entry name" value="YkuD_like"/>
    <property type="match status" value="1"/>
</dbReference>
<dbReference type="GO" id="GO:0071555">
    <property type="term" value="P:cell wall organization"/>
    <property type="evidence" value="ECO:0007669"/>
    <property type="project" value="UniProtKB-UniRule"/>
</dbReference>
<keyword evidence="8" id="KW-0472">Membrane</keyword>
<dbReference type="InterPro" id="IPR005490">
    <property type="entry name" value="LD_TPept_cat_dom"/>
</dbReference>
<name>A0A1H3NTQ7_9PROT</name>